<accession>A0ABP0U6F7</accession>
<evidence type="ECO:0000259" key="2">
    <source>
        <dbReference type="Pfam" id="PF17921"/>
    </source>
</evidence>
<gene>
    <name evidence="3" type="ORF">CSSPTR1EN2_LOCUS12024</name>
</gene>
<feature type="compositionally biased region" description="Acidic residues" evidence="1">
    <location>
        <begin position="222"/>
        <end position="238"/>
    </location>
</feature>
<dbReference type="Pfam" id="PF17921">
    <property type="entry name" value="Integrase_H2C2"/>
    <property type="match status" value="1"/>
</dbReference>
<reference evidence="3" key="1">
    <citation type="submission" date="2024-02" db="EMBL/GenBank/DDBJ databases">
        <authorList>
            <consortium name="ELIXIR-Norway"/>
            <consortium name="Elixir Norway"/>
        </authorList>
    </citation>
    <scope>NUCLEOTIDE SEQUENCE</scope>
</reference>
<name>A0ABP0U6F7_9BRYO</name>
<dbReference type="PANTHER" id="PTHR12917">
    <property type="entry name" value="ASPARTYL PROTEASE DDI-RELATED"/>
    <property type="match status" value="1"/>
</dbReference>
<evidence type="ECO:0000313" key="3">
    <source>
        <dbReference type="EMBL" id="CAK9214023.1"/>
    </source>
</evidence>
<protein>
    <recommendedName>
        <fullName evidence="2">Integrase zinc-binding domain-containing protein</fullName>
    </recommendedName>
</protein>
<sequence length="636" mass="72215">METVLMIPGELESLENLVKLARRKKDSETTENQVLVVSESSLLRGICVSKMHRNKTLHLPIEISDCIIEGLVNTRASMSVFAAAVVRELGIMHLVTGNKSYKTASGVVTRAQGRVDEVQVKIGRVNCAMTFMVVDTDGYDVLLGLDFLMKIGAVVDVERGMIQIRHGPGTQVEVLPLTVVNLLQRVSAGQSGHGRAVSVEEVPTDLSYEVEADQDQRAVKGEEDESVSDEESDDDEFHDSESSLLEQTDSDDEFVDPEFEELINSEGPQGMLQLMLQEQTDEIMIEENLDGDDYADWIKWSSDAERNRLSECKSTHNTIGTVLVQQHKPDQNFMIPAILQAAQLGNDQHDRKPGEGHASYSHSKSEDFSFKIVHRLGLRHTNADALSRNPVGLAVEDEDFGEEIRDITNTHLGALEARTELLCALAGKDMEWMGIRRKDRRRVQHNAYCFGINHQTGGYSHQLFMLGVESTEEDLVESVPDGEVALAYDTPLRENEEQRTLRKRPRYYDKKQQMELVLVAQELSEFGDPELSPAEIDEEEESGVRSNYADIWQDEECLRLIREGTMSDVVDPDMCMRIHKRANNYCWKEQQLFFKKLLVPEPEERLPLVRQMHEDIGHFGEQRTLVEVRRRYFWHS</sequence>
<dbReference type="Pfam" id="PF13975">
    <property type="entry name" value="gag-asp_proteas"/>
    <property type="match status" value="1"/>
</dbReference>
<feature type="region of interest" description="Disordered" evidence="1">
    <location>
        <begin position="193"/>
        <end position="252"/>
    </location>
</feature>
<dbReference type="EMBL" id="OZ019894">
    <property type="protein sequence ID" value="CAK9214023.1"/>
    <property type="molecule type" value="Genomic_DNA"/>
</dbReference>
<dbReference type="Gene3D" id="1.10.340.70">
    <property type="match status" value="1"/>
</dbReference>
<dbReference type="SUPFAM" id="SSF50630">
    <property type="entry name" value="Acid proteases"/>
    <property type="match status" value="1"/>
</dbReference>
<evidence type="ECO:0000256" key="1">
    <source>
        <dbReference type="SAM" id="MobiDB-lite"/>
    </source>
</evidence>
<proteinExistence type="predicted"/>
<evidence type="ECO:0000313" key="4">
    <source>
        <dbReference type="Proteomes" id="UP001497512"/>
    </source>
</evidence>
<dbReference type="PANTHER" id="PTHR12917:SF17">
    <property type="entry name" value="NUCLEAR RECEPTOR-INTERACTING PROTEIN 2"/>
    <property type="match status" value="1"/>
</dbReference>
<dbReference type="InterPro" id="IPR041588">
    <property type="entry name" value="Integrase_H2C2"/>
</dbReference>
<dbReference type="Gene3D" id="2.40.70.10">
    <property type="entry name" value="Acid Proteases"/>
    <property type="match status" value="1"/>
</dbReference>
<keyword evidence="4" id="KW-1185">Reference proteome</keyword>
<dbReference type="InterPro" id="IPR021109">
    <property type="entry name" value="Peptidase_aspartic_dom_sf"/>
</dbReference>
<feature type="domain" description="Integrase zinc-binding" evidence="2">
    <location>
        <begin position="602"/>
        <end position="635"/>
    </location>
</feature>
<organism evidence="3 4">
    <name type="scientific">Sphagnum troendelagicum</name>
    <dbReference type="NCBI Taxonomy" id="128251"/>
    <lineage>
        <taxon>Eukaryota</taxon>
        <taxon>Viridiplantae</taxon>
        <taxon>Streptophyta</taxon>
        <taxon>Embryophyta</taxon>
        <taxon>Bryophyta</taxon>
        <taxon>Sphagnophytina</taxon>
        <taxon>Sphagnopsida</taxon>
        <taxon>Sphagnales</taxon>
        <taxon>Sphagnaceae</taxon>
        <taxon>Sphagnum</taxon>
    </lineage>
</organism>
<dbReference type="Proteomes" id="UP001497512">
    <property type="component" value="Chromosome 2"/>
</dbReference>